<organism evidence="2 3">
    <name type="scientific">Ktedonobacter racemifer DSM 44963</name>
    <dbReference type="NCBI Taxonomy" id="485913"/>
    <lineage>
        <taxon>Bacteria</taxon>
        <taxon>Bacillati</taxon>
        <taxon>Chloroflexota</taxon>
        <taxon>Ktedonobacteria</taxon>
        <taxon>Ktedonobacterales</taxon>
        <taxon>Ktedonobacteraceae</taxon>
        <taxon>Ktedonobacter</taxon>
    </lineage>
</organism>
<accession>D6TSD2</accession>
<keyword evidence="3" id="KW-1185">Reference proteome</keyword>
<sequence>MIRERGGGEGKASVQGHPSGNLWDDRGVEVRQETFKHAHHVFNSLNGYQSTRGTVLRLLARLHAGQPVAQRDG</sequence>
<dbReference type="EMBL" id="ADVG01000003">
    <property type="protein sequence ID" value="EFH83333.1"/>
    <property type="molecule type" value="Genomic_DNA"/>
</dbReference>
<feature type="region of interest" description="Disordered" evidence="1">
    <location>
        <begin position="1"/>
        <end position="26"/>
    </location>
</feature>
<evidence type="ECO:0000256" key="1">
    <source>
        <dbReference type="SAM" id="MobiDB-lite"/>
    </source>
</evidence>
<dbReference type="Proteomes" id="UP000004508">
    <property type="component" value="Unassembled WGS sequence"/>
</dbReference>
<comment type="caution">
    <text evidence="2">The sequence shown here is derived from an EMBL/GenBank/DDBJ whole genome shotgun (WGS) entry which is preliminary data.</text>
</comment>
<dbReference type="InParanoid" id="D6TSD2"/>
<proteinExistence type="predicted"/>
<dbReference type="AlphaFoldDB" id="D6TSD2"/>
<protein>
    <submittedName>
        <fullName evidence="2">Uncharacterized protein</fullName>
    </submittedName>
</protein>
<reference evidence="2 3" key="1">
    <citation type="journal article" date="2011" name="Stand. Genomic Sci.">
        <title>Non-contiguous finished genome sequence and contextual data of the filamentous soil bacterium Ktedonobacter racemifer type strain (SOSP1-21).</title>
        <authorList>
            <person name="Chang Y.J."/>
            <person name="Land M."/>
            <person name="Hauser L."/>
            <person name="Chertkov O."/>
            <person name="Del Rio T.G."/>
            <person name="Nolan M."/>
            <person name="Copeland A."/>
            <person name="Tice H."/>
            <person name="Cheng J.F."/>
            <person name="Lucas S."/>
            <person name="Han C."/>
            <person name="Goodwin L."/>
            <person name="Pitluck S."/>
            <person name="Ivanova N."/>
            <person name="Ovchinikova G."/>
            <person name="Pati A."/>
            <person name="Chen A."/>
            <person name="Palaniappan K."/>
            <person name="Mavromatis K."/>
            <person name="Liolios K."/>
            <person name="Brettin T."/>
            <person name="Fiebig A."/>
            <person name="Rohde M."/>
            <person name="Abt B."/>
            <person name="Goker M."/>
            <person name="Detter J.C."/>
            <person name="Woyke T."/>
            <person name="Bristow J."/>
            <person name="Eisen J.A."/>
            <person name="Markowitz V."/>
            <person name="Hugenholtz P."/>
            <person name="Kyrpides N.C."/>
            <person name="Klenk H.P."/>
            <person name="Lapidus A."/>
        </authorList>
    </citation>
    <scope>NUCLEOTIDE SEQUENCE [LARGE SCALE GENOMIC DNA]</scope>
    <source>
        <strain evidence="3">DSM 44963</strain>
    </source>
</reference>
<evidence type="ECO:0000313" key="3">
    <source>
        <dbReference type="Proteomes" id="UP000004508"/>
    </source>
</evidence>
<gene>
    <name evidence="2" type="ORF">Krac_4281</name>
</gene>
<evidence type="ECO:0000313" key="2">
    <source>
        <dbReference type="EMBL" id="EFH83333.1"/>
    </source>
</evidence>
<name>D6TSD2_KTERA</name>